<dbReference type="EC" id="3.6.1.31" evidence="7"/>
<name>A0A6J4V9Z8_9BACT</name>
<evidence type="ECO:0000259" key="13">
    <source>
        <dbReference type="Pfam" id="PF01502"/>
    </source>
</evidence>
<dbReference type="AlphaFoldDB" id="A0A6J4V9Z8"/>
<reference evidence="14" key="1">
    <citation type="submission" date="2020-02" db="EMBL/GenBank/DDBJ databases">
        <authorList>
            <person name="Meier V. D."/>
        </authorList>
    </citation>
    <scope>NUCLEOTIDE SEQUENCE</scope>
    <source>
        <strain evidence="14">AVDCRST_MAG33</strain>
    </source>
</reference>
<accession>A0A6J4V9Z8</accession>
<dbReference type="PANTHER" id="PTHR42945:SF1">
    <property type="entry name" value="HISTIDINE BIOSYNTHESIS BIFUNCTIONAL PROTEIN HIS7"/>
    <property type="match status" value="1"/>
</dbReference>
<proteinExistence type="inferred from homology"/>
<evidence type="ECO:0000256" key="10">
    <source>
        <dbReference type="ARBA" id="ARBA00022605"/>
    </source>
</evidence>
<dbReference type="GO" id="GO:0004635">
    <property type="term" value="F:phosphoribosyl-AMP cyclohydrolase activity"/>
    <property type="evidence" value="ECO:0007669"/>
    <property type="project" value="UniProtKB-EC"/>
</dbReference>
<dbReference type="EC" id="3.5.4.19" evidence="8"/>
<evidence type="ECO:0000256" key="8">
    <source>
        <dbReference type="ARBA" id="ARBA00012721"/>
    </source>
</evidence>
<comment type="catalytic activity">
    <reaction evidence="1">
        <text>1-(5-phospho-beta-D-ribosyl)-5'-AMP + H2O = 1-(5-phospho-beta-D-ribosyl)-5-[(5-phospho-beta-D-ribosylamino)methylideneamino]imidazole-4-carboxamide</text>
        <dbReference type="Rhea" id="RHEA:20049"/>
        <dbReference type="ChEBI" id="CHEBI:15377"/>
        <dbReference type="ChEBI" id="CHEBI:58435"/>
        <dbReference type="ChEBI" id="CHEBI:59457"/>
        <dbReference type="EC" id="3.5.4.19"/>
    </reaction>
</comment>
<dbReference type="InterPro" id="IPR002496">
    <property type="entry name" value="PRib_AMP_CycHydrolase_dom"/>
</dbReference>
<organism evidence="14">
    <name type="scientific">uncultured Thermomicrobiales bacterium</name>
    <dbReference type="NCBI Taxonomy" id="1645740"/>
    <lineage>
        <taxon>Bacteria</taxon>
        <taxon>Pseudomonadati</taxon>
        <taxon>Thermomicrobiota</taxon>
        <taxon>Thermomicrobia</taxon>
        <taxon>Thermomicrobiales</taxon>
        <taxon>environmental samples</taxon>
    </lineage>
</organism>
<evidence type="ECO:0000313" key="14">
    <source>
        <dbReference type="EMBL" id="CAA9573223.1"/>
    </source>
</evidence>
<keyword evidence="12" id="KW-0368">Histidine biosynthesis</keyword>
<evidence type="ECO:0000256" key="2">
    <source>
        <dbReference type="ARBA" id="ARBA00001460"/>
    </source>
</evidence>
<sequence length="322" mass="34431">MTALPVPSAPAFVTFGADGLVPAVLQDVVSRRVLMVGFMNADALDATRRTGLVHFWSRSRAQLWQKGESSGNVSRLVELRVNCEQNSLLLLVEQVSAICHDGYPTCYYRRVDGAGDLEIVEPRVFDPSDVYGASSVAAPRPPLGHIVARWLDAYAWLRDHDLGDQSSTSRRLRSGEDFRPRVADELLELAGVLDGSHRHQGEAEDVALEAGQVLYWMLLVAVGGAVQPEDLNVTEVIQAPGTSSAAGLPGERLTLLSLAAAWPMVAPADVAVQVRVTVAALARVCALTSVRIDDLIAGDLASLSDRPYLERWAAAGSGAAGS</sequence>
<dbReference type="GO" id="GO:0000105">
    <property type="term" value="P:L-histidine biosynthetic process"/>
    <property type="evidence" value="ECO:0007669"/>
    <property type="project" value="UniProtKB-UniPathway"/>
</dbReference>
<comment type="pathway">
    <text evidence="3">Amino-acid biosynthesis; L-histidine biosynthesis; L-histidine from 5-phospho-alpha-D-ribose 1-diphosphate: step 3/9.</text>
</comment>
<comment type="similarity">
    <text evidence="6">In the N-terminal section; belongs to the PRA-CH family.</text>
</comment>
<dbReference type="Pfam" id="PF01502">
    <property type="entry name" value="PRA-CH"/>
    <property type="match status" value="1"/>
</dbReference>
<evidence type="ECO:0000256" key="12">
    <source>
        <dbReference type="ARBA" id="ARBA00023102"/>
    </source>
</evidence>
<dbReference type="UniPathway" id="UPA00031">
    <property type="reaction ID" value="UER00008"/>
</dbReference>
<dbReference type="EMBL" id="CADCWK010000338">
    <property type="protein sequence ID" value="CAA9573223.1"/>
    <property type="molecule type" value="Genomic_DNA"/>
</dbReference>
<evidence type="ECO:0000256" key="5">
    <source>
        <dbReference type="ARBA" id="ARBA00007731"/>
    </source>
</evidence>
<keyword evidence="11 14" id="KW-0378">Hydrolase</keyword>
<dbReference type="SUPFAM" id="SSF141734">
    <property type="entry name" value="HisI-like"/>
    <property type="match status" value="1"/>
</dbReference>
<comment type="similarity">
    <text evidence="5">In the C-terminal section; belongs to the PRA-PH family.</text>
</comment>
<evidence type="ECO:0000256" key="6">
    <source>
        <dbReference type="ARBA" id="ARBA00008299"/>
    </source>
</evidence>
<comment type="catalytic activity">
    <reaction evidence="2">
        <text>1-(5-phospho-beta-D-ribosyl)-ATP + H2O = 1-(5-phospho-beta-D-ribosyl)-5'-AMP + diphosphate + H(+)</text>
        <dbReference type="Rhea" id="RHEA:22828"/>
        <dbReference type="ChEBI" id="CHEBI:15377"/>
        <dbReference type="ChEBI" id="CHEBI:15378"/>
        <dbReference type="ChEBI" id="CHEBI:33019"/>
        <dbReference type="ChEBI" id="CHEBI:59457"/>
        <dbReference type="ChEBI" id="CHEBI:73183"/>
        <dbReference type="EC" id="3.6.1.31"/>
    </reaction>
</comment>
<evidence type="ECO:0000256" key="9">
    <source>
        <dbReference type="ARBA" id="ARBA00017720"/>
    </source>
</evidence>
<feature type="domain" description="Phosphoribosyl-AMP cyclohydrolase" evidence="13">
    <location>
        <begin position="35"/>
        <end position="108"/>
    </location>
</feature>
<evidence type="ECO:0000256" key="3">
    <source>
        <dbReference type="ARBA" id="ARBA00005169"/>
    </source>
</evidence>
<protein>
    <recommendedName>
        <fullName evidence="9">Histidine biosynthesis bifunctional protein HisIE</fullName>
        <ecNumber evidence="8">3.5.4.19</ecNumber>
        <ecNumber evidence="7">3.6.1.31</ecNumber>
    </recommendedName>
</protein>
<evidence type="ECO:0000256" key="4">
    <source>
        <dbReference type="ARBA" id="ARBA00005204"/>
    </source>
</evidence>
<evidence type="ECO:0000256" key="7">
    <source>
        <dbReference type="ARBA" id="ARBA00012414"/>
    </source>
</evidence>
<dbReference type="Gene3D" id="3.10.20.810">
    <property type="entry name" value="Phosphoribosyl-AMP cyclohydrolase"/>
    <property type="match status" value="1"/>
</dbReference>
<keyword evidence="10" id="KW-0028">Amino-acid biosynthesis</keyword>
<gene>
    <name evidence="14" type="ORF">AVDCRST_MAG33-2752</name>
</gene>
<dbReference type="GO" id="GO:0004636">
    <property type="term" value="F:phosphoribosyl-ATP diphosphatase activity"/>
    <property type="evidence" value="ECO:0007669"/>
    <property type="project" value="UniProtKB-EC"/>
</dbReference>
<comment type="pathway">
    <text evidence="4">Amino-acid biosynthesis; L-histidine biosynthesis; L-histidine from 5-phospho-alpha-D-ribose 1-diphosphate: step 2/9.</text>
</comment>
<dbReference type="FunFam" id="3.10.20.810:FF:000001">
    <property type="entry name" value="Histidine biosynthesis bifunctional protein HisIE"/>
    <property type="match status" value="1"/>
</dbReference>
<evidence type="ECO:0000256" key="1">
    <source>
        <dbReference type="ARBA" id="ARBA00000024"/>
    </source>
</evidence>
<dbReference type="InterPro" id="IPR038019">
    <property type="entry name" value="PRib_AMP_CycHydrolase_sf"/>
</dbReference>
<dbReference type="NCBIfam" id="NF000768">
    <property type="entry name" value="PRK00051.1"/>
    <property type="match status" value="1"/>
</dbReference>
<evidence type="ECO:0000256" key="11">
    <source>
        <dbReference type="ARBA" id="ARBA00022801"/>
    </source>
</evidence>
<dbReference type="PANTHER" id="PTHR42945">
    <property type="entry name" value="HISTIDINE BIOSYNTHESIS BIFUNCTIONAL PROTEIN"/>
    <property type="match status" value="1"/>
</dbReference>